<feature type="signal peptide" evidence="2">
    <location>
        <begin position="1"/>
        <end position="26"/>
    </location>
</feature>
<dbReference type="Proteomes" id="UP000012040">
    <property type="component" value="Chromosome"/>
</dbReference>
<protein>
    <submittedName>
        <fullName evidence="3">Uncharacterized protein</fullName>
    </submittedName>
</protein>
<dbReference type="RefSeq" id="WP_015471082.1">
    <property type="nucleotide sequence ID" value="NC_020813.1"/>
</dbReference>
<reference evidence="3 4" key="1">
    <citation type="journal article" date="2013" name="ISME J.">
        <title>By their genes ye shall know them: genomic signatures of predatory bacteria.</title>
        <authorList>
            <person name="Pasternak Z."/>
            <person name="Pietrokovski S."/>
            <person name="Rotem O."/>
            <person name="Gophna U."/>
            <person name="Lurie-Weinberger M.N."/>
            <person name="Jurkevitch E."/>
        </authorList>
    </citation>
    <scope>NUCLEOTIDE SEQUENCE [LARGE SCALE GENOMIC DNA]</scope>
    <source>
        <strain evidence="3 4">JSS</strain>
    </source>
</reference>
<feature type="region of interest" description="Disordered" evidence="1">
    <location>
        <begin position="89"/>
        <end position="124"/>
    </location>
</feature>
<accession>M4VB32</accession>
<evidence type="ECO:0000313" key="4">
    <source>
        <dbReference type="Proteomes" id="UP000012040"/>
    </source>
</evidence>
<keyword evidence="2" id="KW-0732">Signal</keyword>
<name>M4VB32_9BACT</name>
<gene>
    <name evidence="3" type="ORF">A11Q_2376</name>
</gene>
<dbReference type="HOGENOM" id="CLU_1999446_0_0_7"/>
<feature type="compositionally biased region" description="Low complexity" evidence="1">
    <location>
        <begin position="94"/>
        <end position="124"/>
    </location>
</feature>
<proteinExistence type="predicted"/>
<dbReference type="STRING" id="1184267.A11Q_2376"/>
<dbReference type="AlphaFoldDB" id="M4VB32"/>
<evidence type="ECO:0000256" key="1">
    <source>
        <dbReference type="SAM" id="MobiDB-lite"/>
    </source>
</evidence>
<evidence type="ECO:0000313" key="3">
    <source>
        <dbReference type="EMBL" id="AGH96592.1"/>
    </source>
</evidence>
<dbReference type="PATRIC" id="fig|1184267.3.peg.2409"/>
<sequence length="124" mass="13331">MLKSFISAFSILFLAITSSGVSEVNAQVNDDLMPIVQHTNTSRLPANTDDIGEDPNMRMHRTILPSVTEASLNEGQHIFISKNPSRPFLRGRLTTPDVPTAVVAPKAPVRKSTPSSDDSSGTGN</sequence>
<keyword evidence="4" id="KW-1185">Reference proteome</keyword>
<dbReference type="EMBL" id="CP003537">
    <property type="protein sequence ID" value="AGH96592.1"/>
    <property type="molecule type" value="Genomic_DNA"/>
</dbReference>
<feature type="chain" id="PRO_5004060132" evidence="2">
    <location>
        <begin position="27"/>
        <end position="124"/>
    </location>
</feature>
<evidence type="ECO:0000256" key="2">
    <source>
        <dbReference type="SAM" id="SignalP"/>
    </source>
</evidence>
<dbReference type="KEGG" id="bex:A11Q_2376"/>
<organism evidence="3 4">
    <name type="scientific">Pseudobdellovibrio exovorus JSS</name>
    <dbReference type="NCBI Taxonomy" id="1184267"/>
    <lineage>
        <taxon>Bacteria</taxon>
        <taxon>Pseudomonadati</taxon>
        <taxon>Bdellovibrionota</taxon>
        <taxon>Bdellovibrionia</taxon>
        <taxon>Bdellovibrionales</taxon>
        <taxon>Pseudobdellovibrionaceae</taxon>
        <taxon>Pseudobdellovibrio</taxon>
    </lineage>
</organism>